<dbReference type="AlphaFoldDB" id="A0A1Q9AS27"/>
<keyword evidence="2 3" id="KW-0975">Bacterial flagellum</keyword>
<proteinExistence type="inferred from homology"/>
<comment type="similarity">
    <text evidence="1 3">Belongs to the bacterial flagellin family.</text>
</comment>
<dbReference type="Proteomes" id="UP000186364">
    <property type="component" value="Unassembled WGS sequence"/>
</dbReference>
<dbReference type="RefSeq" id="WP_075629372.1">
    <property type="nucleotide sequence ID" value="NZ_FOAM01000013.1"/>
</dbReference>
<reference evidence="6 7" key="1">
    <citation type="submission" date="2016-09" db="EMBL/GenBank/DDBJ databases">
        <title>Rhizobium sp. nov., a novel species isolated from the rice rhizosphere.</title>
        <authorList>
            <person name="Zhao J."/>
            <person name="Zhang X."/>
        </authorList>
    </citation>
    <scope>NUCLEOTIDE SEQUENCE [LARGE SCALE GENOMIC DNA]</scope>
    <source>
        <strain evidence="6 7">1.7048</strain>
    </source>
</reference>
<dbReference type="OrthoDB" id="8004955at2"/>
<evidence type="ECO:0000259" key="4">
    <source>
        <dbReference type="Pfam" id="PF00669"/>
    </source>
</evidence>
<gene>
    <name evidence="6" type="ORF">BJF93_05945</name>
</gene>
<keyword evidence="3" id="KW-0964">Secreted</keyword>
<evidence type="ECO:0000256" key="1">
    <source>
        <dbReference type="ARBA" id="ARBA00005709"/>
    </source>
</evidence>
<protein>
    <recommendedName>
        <fullName evidence="3">Flagellin</fullName>
    </recommendedName>
</protein>
<dbReference type="GO" id="GO:0005576">
    <property type="term" value="C:extracellular region"/>
    <property type="evidence" value="ECO:0007669"/>
    <property type="project" value="UniProtKB-SubCell"/>
</dbReference>
<dbReference type="Pfam" id="PF00700">
    <property type="entry name" value="Flagellin_C"/>
    <property type="match status" value="1"/>
</dbReference>
<evidence type="ECO:0000256" key="2">
    <source>
        <dbReference type="ARBA" id="ARBA00023143"/>
    </source>
</evidence>
<dbReference type="NCBIfam" id="NF004669">
    <property type="entry name" value="PRK06008.1"/>
    <property type="match status" value="1"/>
</dbReference>
<dbReference type="SUPFAM" id="SSF64518">
    <property type="entry name" value="Phase 1 flagellin"/>
    <property type="match status" value="1"/>
</dbReference>
<feature type="domain" description="Flagellin C-terminal" evidence="5">
    <location>
        <begin position="272"/>
        <end position="352"/>
    </location>
</feature>
<dbReference type="GO" id="GO:0005198">
    <property type="term" value="F:structural molecule activity"/>
    <property type="evidence" value="ECO:0007669"/>
    <property type="project" value="UniProtKB-UniRule"/>
</dbReference>
<evidence type="ECO:0000259" key="5">
    <source>
        <dbReference type="Pfam" id="PF00700"/>
    </source>
</evidence>
<sequence length="352" mass="37976">MKTTFVSSLAIQNAMRLTIQQSQTDMVSTQYEMTNGTHYDIGVSLGGKTSRTLDLQRELDRMDSVKSTNSVVDLRLSASQTALDSMQKSAQTARNALNGLSGSTDTTLIANITLSLKNAMQDFTAAANQNSGGEYLFSGINTDVKPMIDYTTSEGAAAKAAYQAALTSFMGAQTPPLTSISDFSAAQMTDFVTNKLEPMFLGTDFNTNWSKASDQNMTNRISANEVVTTSTNANAVGMRKFMLASVIGTELLGGNLKSDTRNALTKQTISYYTEAEGDIISQKSALGLSQQRVKDANTAIDTQTKLLKTHKTDLDGVDTYQASLNMTALKTQLETALTLTGRLQQLSLVNYL</sequence>
<name>A0A1Q9AS27_9HYPH</name>
<evidence type="ECO:0000256" key="3">
    <source>
        <dbReference type="RuleBase" id="RU362073"/>
    </source>
</evidence>
<dbReference type="InterPro" id="IPR046358">
    <property type="entry name" value="Flagellin_C"/>
</dbReference>
<dbReference type="InterPro" id="IPR001029">
    <property type="entry name" value="Flagellin_N"/>
</dbReference>
<feature type="domain" description="Flagellin N-terminal" evidence="4">
    <location>
        <begin position="6"/>
        <end position="142"/>
    </location>
</feature>
<dbReference type="Pfam" id="PF00669">
    <property type="entry name" value="Flagellin_N"/>
    <property type="match status" value="1"/>
</dbReference>
<dbReference type="InterPro" id="IPR001492">
    <property type="entry name" value="Flagellin"/>
</dbReference>
<dbReference type="EMBL" id="MKIP01000058">
    <property type="protein sequence ID" value="OLP58166.1"/>
    <property type="molecule type" value="Genomic_DNA"/>
</dbReference>
<dbReference type="PANTHER" id="PTHR42792">
    <property type="entry name" value="FLAGELLIN"/>
    <property type="match status" value="1"/>
</dbReference>
<comment type="caution">
    <text evidence="6">The sequence shown here is derived from an EMBL/GenBank/DDBJ whole genome shotgun (WGS) entry which is preliminary data.</text>
</comment>
<comment type="subcellular location">
    <subcellularLocation>
        <location evidence="3">Secreted</location>
    </subcellularLocation>
    <subcellularLocation>
        <location evidence="3">Bacterial flagellum</location>
    </subcellularLocation>
</comment>
<comment type="function">
    <text evidence="3">Flagellin is the subunit protein which polymerizes to form the filaments of bacterial flagella.</text>
</comment>
<evidence type="ECO:0000313" key="7">
    <source>
        <dbReference type="Proteomes" id="UP000186364"/>
    </source>
</evidence>
<organism evidence="6 7">
    <name type="scientific">Xaviernesmea oryzae</name>
    <dbReference type="NCBI Taxonomy" id="464029"/>
    <lineage>
        <taxon>Bacteria</taxon>
        <taxon>Pseudomonadati</taxon>
        <taxon>Pseudomonadota</taxon>
        <taxon>Alphaproteobacteria</taxon>
        <taxon>Hyphomicrobiales</taxon>
        <taxon>Rhizobiaceae</taxon>
        <taxon>Rhizobium/Agrobacterium group</taxon>
        <taxon>Xaviernesmea</taxon>
    </lineage>
</organism>
<dbReference type="PANTHER" id="PTHR42792:SF1">
    <property type="entry name" value="FLAGELLAR HOOK-ASSOCIATED PROTEIN 3"/>
    <property type="match status" value="1"/>
</dbReference>
<evidence type="ECO:0000313" key="6">
    <source>
        <dbReference type="EMBL" id="OLP58166.1"/>
    </source>
</evidence>
<keyword evidence="7" id="KW-1185">Reference proteome</keyword>
<dbReference type="GO" id="GO:0009288">
    <property type="term" value="C:bacterial-type flagellum"/>
    <property type="evidence" value="ECO:0007669"/>
    <property type="project" value="UniProtKB-SubCell"/>
</dbReference>
<accession>A0A1Q9AS27</accession>